<proteinExistence type="predicted"/>
<protein>
    <submittedName>
        <fullName evidence="1">Uncharacterized protein</fullName>
    </submittedName>
</protein>
<organism evidence="1 2">
    <name type="scientific">Flavobacterium succinicans</name>
    <dbReference type="NCBI Taxonomy" id="29536"/>
    <lineage>
        <taxon>Bacteria</taxon>
        <taxon>Pseudomonadati</taxon>
        <taxon>Bacteroidota</taxon>
        <taxon>Flavobacteriia</taxon>
        <taxon>Flavobacteriales</taxon>
        <taxon>Flavobacteriaceae</taxon>
        <taxon>Flavobacterium</taxon>
    </lineage>
</organism>
<dbReference type="PATRIC" id="fig|29536.5.peg.389"/>
<name>A0A199XUA4_9FLAO</name>
<evidence type="ECO:0000313" key="2">
    <source>
        <dbReference type="Proteomes" id="UP000093807"/>
    </source>
</evidence>
<comment type="caution">
    <text evidence="1">The sequence shown here is derived from an EMBL/GenBank/DDBJ whole genome shotgun (WGS) entry which is preliminary data.</text>
</comment>
<evidence type="ECO:0000313" key="1">
    <source>
        <dbReference type="EMBL" id="OAZ05220.1"/>
    </source>
</evidence>
<gene>
    <name evidence="1" type="ORF">FLB_03680</name>
</gene>
<dbReference type="Proteomes" id="UP000093807">
    <property type="component" value="Unassembled WGS sequence"/>
</dbReference>
<sequence length="32" mass="3801">MYFILGVHVNRILFLHDFNISLNRAKVLKISQ</sequence>
<dbReference type="AlphaFoldDB" id="A0A199XUA4"/>
<accession>A0A199XUA4</accession>
<keyword evidence="2" id="KW-1185">Reference proteome</keyword>
<dbReference type="EMBL" id="JMTM01000014">
    <property type="protein sequence ID" value="OAZ05220.1"/>
    <property type="molecule type" value="Genomic_DNA"/>
</dbReference>
<reference evidence="1 2" key="1">
    <citation type="submission" date="2016-06" db="EMBL/GenBank/DDBJ databases">
        <title>Draft genome sequence of Flavobacterium succinicans strain DD5b.</title>
        <authorList>
            <person name="Poehlein A."/>
            <person name="Daniel R."/>
            <person name="Simeonova D.D."/>
        </authorList>
    </citation>
    <scope>NUCLEOTIDE SEQUENCE [LARGE SCALE GENOMIC DNA]</scope>
    <source>
        <strain evidence="1 2">DD5b</strain>
    </source>
</reference>